<dbReference type="EMBL" id="CP051480">
    <property type="protein sequence ID" value="QJG66671.1"/>
    <property type="molecule type" value="Genomic_DNA"/>
</dbReference>
<evidence type="ECO:0000313" key="2">
    <source>
        <dbReference type="Proteomes" id="UP000501728"/>
    </source>
</evidence>
<proteinExistence type="predicted"/>
<reference evidence="1 2" key="1">
    <citation type="submission" date="2020-04" db="EMBL/GenBank/DDBJ databases">
        <title>Novel Mycoplasma species detected in Phocoena phocoena (harbor porpoise) from the USA.</title>
        <authorList>
            <person name="Volokhov D.V."/>
        </authorList>
    </citation>
    <scope>NUCLEOTIDE SEQUENCE [LARGE SCALE GENOMIC DNA]</scope>
    <source>
        <strain evidence="1 2">C264-NAS</strain>
    </source>
</reference>
<keyword evidence="2" id="KW-1185">Reference proteome</keyword>
<evidence type="ECO:0000313" key="1">
    <source>
        <dbReference type="EMBL" id="QJG66671.1"/>
    </source>
</evidence>
<sequence length="90" mass="10221">MELISNQKTIFSTHLENIVGSNKSKYVFQLTIGITKNVSIDFCSYRKSNSEGLNNCYKNKIDNAGNFKIFNDGDKHIVILQKKFVATTIK</sequence>
<accession>A0A858U3T7</accession>
<name>A0A858U3T7_9MOLU</name>
<dbReference type="Proteomes" id="UP000501728">
    <property type="component" value="Chromosome"/>
</dbReference>
<gene>
    <name evidence="1" type="ORF">HGG64_03140</name>
</gene>
<protein>
    <submittedName>
        <fullName evidence="1">Uncharacterized protein</fullName>
    </submittedName>
</protein>
<dbReference type="AlphaFoldDB" id="A0A858U3T7"/>
<dbReference type="KEGG" id="mphn:HGG64_03140"/>
<dbReference type="RefSeq" id="WP_169580494.1">
    <property type="nucleotide sequence ID" value="NZ_CP051480.1"/>
</dbReference>
<organism evidence="1 2">
    <name type="scientific">Mycoplasma phocoeninasale</name>
    <dbReference type="NCBI Taxonomy" id="2726117"/>
    <lineage>
        <taxon>Bacteria</taxon>
        <taxon>Bacillati</taxon>
        <taxon>Mycoplasmatota</taxon>
        <taxon>Mollicutes</taxon>
        <taxon>Mycoplasmataceae</taxon>
        <taxon>Mycoplasma</taxon>
    </lineage>
</organism>